<reference evidence="11" key="1">
    <citation type="submission" date="2025-08" db="UniProtKB">
        <authorList>
            <consortium name="Ensembl"/>
        </authorList>
    </citation>
    <scope>IDENTIFICATION</scope>
</reference>
<feature type="signal peptide" evidence="9">
    <location>
        <begin position="1"/>
        <end position="21"/>
    </location>
</feature>
<comment type="subcellular location">
    <subcellularLocation>
        <location evidence="1">Endoplasmic reticulum membrane</location>
        <topology evidence="1">Single-pass type I membrane protein</topology>
    </subcellularLocation>
    <subcellularLocation>
        <location evidence="8">Membrane</location>
        <topology evidence="8">Single-pass type I membrane protein</topology>
    </subcellularLocation>
</comment>
<reference evidence="11" key="2">
    <citation type="submission" date="2025-09" db="UniProtKB">
        <authorList>
            <consortium name="Ensembl"/>
        </authorList>
    </citation>
    <scope>IDENTIFICATION</scope>
</reference>
<evidence type="ECO:0000256" key="3">
    <source>
        <dbReference type="ARBA" id="ARBA00022692"/>
    </source>
</evidence>
<evidence type="ECO:0000256" key="1">
    <source>
        <dbReference type="ARBA" id="ARBA00004115"/>
    </source>
</evidence>
<evidence type="ECO:0000259" key="10">
    <source>
        <dbReference type="PROSITE" id="PS50866"/>
    </source>
</evidence>
<dbReference type="AlphaFoldDB" id="A0A8P4KTJ1"/>
<dbReference type="Pfam" id="PF01105">
    <property type="entry name" value="EMP24_GP25L"/>
    <property type="match status" value="1"/>
</dbReference>
<evidence type="ECO:0000256" key="9">
    <source>
        <dbReference type="SAM" id="SignalP"/>
    </source>
</evidence>
<dbReference type="RefSeq" id="XP_051276139.1">
    <property type="nucleotide sequence ID" value="XM_051420179.1"/>
</dbReference>
<sequence length="213" mass="24530">MSVGLLSVVFFLNVSCNFVSSLFVNIRDTESQCFIQEVPEDTVIIGNFRLTDKPANQSVGILVEAKDPDDRLVLSRRYGAEGSFKFTSCNPGRYQICLQSISSQRPLSAGGLLAVHLHIRAGERTNNYTEIAAKYRLTELELRVQQLREQVEQILLELNYQRLREERFREVDHRTNMWIFWWPVVRSLYVVAAVTWTRVHSSIRPPPVFLLDG</sequence>
<feature type="chain" id="PRO_5035807074" description="GOLD domain-containing protein" evidence="9">
    <location>
        <begin position="22"/>
        <end position="213"/>
    </location>
</feature>
<keyword evidence="7" id="KW-0472">Membrane</keyword>
<proteinExistence type="inferred from homology"/>
<keyword evidence="6" id="KW-1133">Transmembrane helix</keyword>
<evidence type="ECO:0000256" key="8">
    <source>
        <dbReference type="RuleBase" id="RU003827"/>
    </source>
</evidence>
<dbReference type="PANTHER" id="PTHR22811">
    <property type="entry name" value="TRANSMEMBRANE EMP24 DOMAIN-CONTAINING PROTEIN"/>
    <property type="match status" value="1"/>
</dbReference>
<gene>
    <name evidence="11" type="primary">LOC127374623</name>
</gene>
<dbReference type="GO" id="GO:0005789">
    <property type="term" value="C:endoplasmic reticulum membrane"/>
    <property type="evidence" value="ECO:0007669"/>
    <property type="project" value="UniProtKB-SubCell"/>
</dbReference>
<dbReference type="Ensembl" id="ENSDLAT00005074261.1">
    <property type="protein sequence ID" value="ENSDLAP00005082290.1"/>
    <property type="gene ID" value="ENSDLAG00005029692.1"/>
</dbReference>
<dbReference type="Proteomes" id="UP000694389">
    <property type="component" value="Unassembled WGS sequence"/>
</dbReference>
<evidence type="ECO:0000313" key="11">
    <source>
        <dbReference type="Ensembl" id="ENSDLAP00005082290.1"/>
    </source>
</evidence>
<dbReference type="OrthoDB" id="3427at2759"/>
<dbReference type="SMART" id="SM01190">
    <property type="entry name" value="EMP24_GP25L"/>
    <property type="match status" value="1"/>
</dbReference>
<dbReference type="InterPro" id="IPR009038">
    <property type="entry name" value="GOLD_dom"/>
</dbReference>
<organism evidence="11 12">
    <name type="scientific">Dicentrarchus labrax</name>
    <name type="common">European seabass</name>
    <name type="synonym">Morone labrax</name>
    <dbReference type="NCBI Taxonomy" id="13489"/>
    <lineage>
        <taxon>Eukaryota</taxon>
        <taxon>Metazoa</taxon>
        <taxon>Chordata</taxon>
        <taxon>Craniata</taxon>
        <taxon>Vertebrata</taxon>
        <taxon>Euteleostomi</taxon>
        <taxon>Actinopterygii</taxon>
        <taxon>Neopterygii</taxon>
        <taxon>Teleostei</taxon>
        <taxon>Neoteleostei</taxon>
        <taxon>Acanthomorphata</taxon>
        <taxon>Eupercaria</taxon>
        <taxon>Moronidae</taxon>
        <taxon>Dicentrarchus</taxon>
    </lineage>
</organism>
<evidence type="ECO:0000313" key="12">
    <source>
        <dbReference type="Proteomes" id="UP000694389"/>
    </source>
</evidence>
<comment type="similarity">
    <text evidence="2 8">Belongs to the EMP24/GP25L family.</text>
</comment>
<feature type="domain" description="GOLD" evidence="10">
    <location>
        <begin position="31"/>
        <end position="144"/>
    </location>
</feature>
<keyword evidence="3 8" id="KW-0812">Transmembrane</keyword>
<protein>
    <recommendedName>
        <fullName evidence="10">GOLD domain-containing protein</fullName>
    </recommendedName>
</protein>
<keyword evidence="12" id="KW-1185">Reference proteome</keyword>
<keyword evidence="4 9" id="KW-0732">Signal</keyword>
<evidence type="ECO:0000256" key="5">
    <source>
        <dbReference type="ARBA" id="ARBA00022824"/>
    </source>
</evidence>
<evidence type="ECO:0000256" key="6">
    <source>
        <dbReference type="ARBA" id="ARBA00022989"/>
    </source>
</evidence>
<accession>A0A8P4KTJ1</accession>
<dbReference type="OMA" id="WRTGIHT"/>
<evidence type="ECO:0000256" key="4">
    <source>
        <dbReference type="ARBA" id="ARBA00022729"/>
    </source>
</evidence>
<keyword evidence="5" id="KW-0256">Endoplasmic reticulum</keyword>
<evidence type="ECO:0000256" key="7">
    <source>
        <dbReference type="ARBA" id="ARBA00023136"/>
    </source>
</evidence>
<dbReference type="GeneID" id="127374623"/>
<dbReference type="GeneTree" id="ENSGT00940000159747"/>
<dbReference type="PROSITE" id="PS50866">
    <property type="entry name" value="GOLD"/>
    <property type="match status" value="1"/>
</dbReference>
<name>A0A8P4KTJ1_DICLA</name>
<evidence type="ECO:0000256" key="2">
    <source>
        <dbReference type="ARBA" id="ARBA00007104"/>
    </source>
</evidence>
<dbReference type="InterPro" id="IPR015720">
    <property type="entry name" value="Emp24-like"/>
</dbReference>